<dbReference type="Proteomes" id="UP000015241">
    <property type="component" value="Unassembled WGS sequence"/>
</dbReference>
<feature type="non-terminal residue" evidence="1">
    <location>
        <position position="1"/>
    </location>
</feature>
<keyword evidence="2" id="KW-1185">Reference proteome</keyword>
<dbReference type="AlphaFoldDB" id="S8F8C4"/>
<accession>S8F8C4</accession>
<evidence type="ECO:0000313" key="2">
    <source>
        <dbReference type="Proteomes" id="UP000015241"/>
    </source>
</evidence>
<evidence type="ECO:0000313" key="1">
    <source>
        <dbReference type="EMBL" id="EPS95019.1"/>
    </source>
</evidence>
<dbReference type="OrthoDB" id="2676448at2759"/>
<dbReference type="HOGENOM" id="CLU_013084_4_2_1"/>
<dbReference type="eggNOG" id="ENOG502RUZH">
    <property type="taxonomic scope" value="Eukaryota"/>
</dbReference>
<name>S8F8C4_FOMSC</name>
<reference evidence="1 2" key="1">
    <citation type="journal article" date="2012" name="Science">
        <title>The Paleozoic origin of enzymatic lignin decomposition reconstructed from 31 fungal genomes.</title>
        <authorList>
            <person name="Floudas D."/>
            <person name="Binder M."/>
            <person name="Riley R."/>
            <person name="Barry K."/>
            <person name="Blanchette R.A."/>
            <person name="Henrissat B."/>
            <person name="Martinez A.T."/>
            <person name="Otillar R."/>
            <person name="Spatafora J.W."/>
            <person name="Yadav J.S."/>
            <person name="Aerts A."/>
            <person name="Benoit I."/>
            <person name="Boyd A."/>
            <person name="Carlson A."/>
            <person name="Copeland A."/>
            <person name="Coutinho P.M."/>
            <person name="de Vries R.P."/>
            <person name="Ferreira P."/>
            <person name="Findley K."/>
            <person name="Foster B."/>
            <person name="Gaskell J."/>
            <person name="Glotzer D."/>
            <person name="Gorecki P."/>
            <person name="Heitman J."/>
            <person name="Hesse C."/>
            <person name="Hori C."/>
            <person name="Igarashi K."/>
            <person name="Jurgens J.A."/>
            <person name="Kallen N."/>
            <person name="Kersten P."/>
            <person name="Kohler A."/>
            <person name="Kuees U."/>
            <person name="Kumar T.K.A."/>
            <person name="Kuo A."/>
            <person name="LaButti K."/>
            <person name="Larrondo L.F."/>
            <person name="Lindquist E."/>
            <person name="Ling A."/>
            <person name="Lombard V."/>
            <person name="Lucas S."/>
            <person name="Lundell T."/>
            <person name="Martin R."/>
            <person name="McLaughlin D.J."/>
            <person name="Morgenstern I."/>
            <person name="Morin E."/>
            <person name="Murat C."/>
            <person name="Nagy L.G."/>
            <person name="Nolan M."/>
            <person name="Ohm R.A."/>
            <person name="Patyshakuliyeva A."/>
            <person name="Rokas A."/>
            <person name="Ruiz-Duenas F.J."/>
            <person name="Sabat G."/>
            <person name="Salamov A."/>
            <person name="Samejima M."/>
            <person name="Schmutz J."/>
            <person name="Slot J.C."/>
            <person name="St John F."/>
            <person name="Stenlid J."/>
            <person name="Sun H."/>
            <person name="Sun S."/>
            <person name="Syed K."/>
            <person name="Tsang A."/>
            <person name="Wiebenga A."/>
            <person name="Young D."/>
            <person name="Pisabarro A."/>
            <person name="Eastwood D.C."/>
            <person name="Martin F."/>
            <person name="Cullen D."/>
            <person name="Grigoriev I.V."/>
            <person name="Hibbett D.S."/>
        </authorList>
    </citation>
    <scope>NUCLEOTIDE SEQUENCE</scope>
    <source>
        <strain evidence="2">FP-58527</strain>
    </source>
</reference>
<organism evidence="1 2">
    <name type="scientific">Fomitopsis schrenkii</name>
    <name type="common">Brown rot fungus</name>
    <dbReference type="NCBI Taxonomy" id="2126942"/>
    <lineage>
        <taxon>Eukaryota</taxon>
        <taxon>Fungi</taxon>
        <taxon>Dikarya</taxon>
        <taxon>Basidiomycota</taxon>
        <taxon>Agaricomycotina</taxon>
        <taxon>Agaricomycetes</taxon>
        <taxon>Polyporales</taxon>
        <taxon>Fomitopsis</taxon>
    </lineage>
</organism>
<proteinExistence type="predicted"/>
<gene>
    <name evidence="1" type="ORF">FOMPIDRAFT_1085440</name>
</gene>
<feature type="non-terminal residue" evidence="1">
    <location>
        <position position="138"/>
    </location>
</feature>
<dbReference type="InParanoid" id="S8F8C4"/>
<dbReference type="EMBL" id="KE504217">
    <property type="protein sequence ID" value="EPS95019.1"/>
    <property type="molecule type" value="Genomic_DNA"/>
</dbReference>
<protein>
    <submittedName>
        <fullName evidence="1">Uncharacterized protein</fullName>
    </submittedName>
</protein>
<dbReference type="STRING" id="743788.S8F8C4"/>
<sequence length="138" mass="16173">LSLYEYHQAVDELERLVVQRLFELTKMGMSGIGYKLREKIGKALKARAEAIKKALKCYNQRAASLTPPRAELLWDEVVKMMVSLAEFNLLRDGHRDIRLEPWADRKNREAMNTFFEIKCAEEEIERLNVEIPQLLSYM</sequence>